<reference evidence="1 2" key="1">
    <citation type="journal article" date="2019" name="Int. J. Syst. Evol. Microbiol.">
        <title>The Global Catalogue of Microorganisms (GCM) 10K type strain sequencing project: providing services to taxonomists for standard genome sequencing and annotation.</title>
        <authorList>
            <consortium name="The Broad Institute Genomics Platform"/>
            <consortium name="The Broad Institute Genome Sequencing Center for Infectious Disease"/>
            <person name="Wu L."/>
            <person name="Ma J."/>
        </authorList>
    </citation>
    <scope>NUCLEOTIDE SEQUENCE [LARGE SCALE GENOMIC DNA]</scope>
    <source>
        <strain evidence="1 2">JCM 4524</strain>
    </source>
</reference>
<sequence>MAAEERREVILRIGPGETVEEFTRRVVGTSPSPSPEVMVRLRILLVQARGQTSAIPLAHTLFGGGTRTTPAPRVRA</sequence>
<evidence type="ECO:0000313" key="2">
    <source>
        <dbReference type="Proteomes" id="UP001500151"/>
    </source>
</evidence>
<dbReference type="Proteomes" id="UP001500151">
    <property type="component" value="Unassembled WGS sequence"/>
</dbReference>
<keyword evidence="2" id="KW-1185">Reference proteome</keyword>
<comment type="caution">
    <text evidence="1">The sequence shown here is derived from an EMBL/GenBank/DDBJ whole genome shotgun (WGS) entry which is preliminary data.</text>
</comment>
<name>A0ABN3QS71_9ACTN</name>
<accession>A0ABN3QS71</accession>
<dbReference type="RefSeq" id="WP_344390078.1">
    <property type="nucleotide sequence ID" value="NZ_BAAASJ010000030.1"/>
</dbReference>
<proteinExistence type="predicted"/>
<protein>
    <submittedName>
        <fullName evidence="1">Uncharacterized protein</fullName>
    </submittedName>
</protein>
<dbReference type="EMBL" id="BAAASJ010000030">
    <property type="protein sequence ID" value="GAA2633304.1"/>
    <property type="molecule type" value="Genomic_DNA"/>
</dbReference>
<organism evidence="1 2">
    <name type="scientific">Streptomyces vastus</name>
    <dbReference type="NCBI Taxonomy" id="285451"/>
    <lineage>
        <taxon>Bacteria</taxon>
        <taxon>Bacillati</taxon>
        <taxon>Actinomycetota</taxon>
        <taxon>Actinomycetes</taxon>
        <taxon>Kitasatosporales</taxon>
        <taxon>Streptomycetaceae</taxon>
        <taxon>Streptomyces</taxon>
    </lineage>
</organism>
<gene>
    <name evidence="1" type="ORF">GCM10010307_27460</name>
</gene>
<evidence type="ECO:0000313" key="1">
    <source>
        <dbReference type="EMBL" id="GAA2633304.1"/>
    </source>
</evidence>